<dbReference type="GO" id="GO:0030864">
    <property type="term" value="C:cortical actin cytoskeleton"/>
    <property type="evidence" value="ECO:0007669"/>
    <property type="project" value="TreeGrafter"/>
</dbReference>
<dbReference type="Gene3D" id="3.40.20.10">
    <property type="entry name" value="Severin"/>
    <property type="match status" value="1"/>
</dbReference>
<comment type="similarity">
    <text evidence="5">Belongs to the actin-binding proteins ADF family. Coactosin subfamily.</text>
</comment>
<dbReference type="Proteomes" id="UP000681722">
    <property type="component" value="Unassembled WGS sequence"/>
</dbReference>
<dbReference type="SMART" id="SM00102">
    <property type="entry name" value="ADF"/>
    <property type="match status" value="1"/>
</dbReference>
<dbReference type="GO" id="GO:0005884">
    <property type="term" value="C:actin filament"/>
    <property type="evidence" value="ECO:0007669"/>
    <property type="project" value="TreeGrafter"/>
</dbReference>
<dbReference type="SUPFAM" id="SSF55753">
    <property type="entry name" value="Actin depolymerizing proteins"/>
    <property type="match status" value="1"/>
</dbReference>
<comment type="function">
    <text evidence="6">Binds to F-actin in a calcium-independent manner. Has no direct effect on actin depolymerization. Acts as a chaperone for ALOX5 (5LO), influencing both its stability and activity in leukotrienes synthesis.</text>
</comment>
<evidence type="ECO:0000256" key="3">
    <source>
        <dbReference type="ARBA" id="ARBA00023203"/>
    </source>
</evidence>
<dbReference type="Proteomes" id="UP000677228">
    <property type="component" value="Unassembled WGS sequence"/>
</dbReference>
<evidence type="ECO:0000313" key="12">
    <source>
        <dbReference type="EMBL" id="CAF3580400.1"/>
    </source>
</evidence>
<comment type="subcellular location">
    <subcellularLocation>
        <location evidence="1">Cytoplasm</location>
        <location evidence="1">Cytoskeleton</location>
    </subcellularLocation>
</comment>
<comment type="caution">
    <text evidence="10">The sequence shown here is derived from an EMBL/GenBank/DDBJ whole genome shotgun (WGS) entry which is preliminary data.</text>
</comment>
<dbReference type="InterPro" id="IPR002108">
    <property type="entry name" value="ADF-H"/>
</dbReference>
<dbReference type="GO" id="GO:0051015">
    <property type="term" value="F:actin filament binding"/>
    <property type="evidence" value="ECO:0007669"/>
    <property type="project" value="TreeGrafter"/>
</dbReference>
<dbReference type="Proteomes" id="UP000682733">
    <property type="component" value="Unassembled WGS sequence"/>
</dbReference>
<evidence type="ECO:0000313" key="10">
    <source>
        <dbReference type="EMBL" id="CAF0795827.1"/>
    </source>
</evidence>
<evidence type="ECO:0000256" key="8">
    <source>
        <dbReference type="ARBA" id="ARBA00068121"/>
    </source>
</evidence>
<evidence type="ECO:0000313" key="13">
    <source>
        <dbReference type="EMBL" id="CAF3812218.1"/>
    </source>
</evidence>
<dbReference type="EMBL" id="CAJOBC010000390">
    <property type="protein sequence ID" value="CAF3580400.1"/>
    <property type="molecule type" value="Genomic_DNA"/>
</dbReference>
<evidence type="ECO:0000256" key="4">
    <source>
        <dbReference type="ARBA" id="ARBA00023212"/>
    </source>
</evidence>
<dbReference type="EMBL" id="CAJNOQ010000390">
    <property type="protein sequence ID" value="CAF0795827.1"/>
    <property type="molecule type" value="Genomic_DNA"/>
</dbReference>
<dbReference type="EMBL" id="CAJNOK010007771">
    <property type="protein sequence ID" value="CAF1044068.1"/>
    <property type="molecule type" value="Genomic_DNA"/>
</dbReference>
<dbReference type="GO" id="GO:0030833">
    <property type="term" value="P:regulation of actin filament polymerization"/>
    <property type="evidence" value="ECO:0007669"/>
    <property type="project" value="TreeGrafter"/>
</dbReference>
<dbReference type="Proteomes" id="UP000663829">
    <property type="component" value="Unassembled WGS sequence"/>
</dbReference>
<dbReference type="AlphaFoldDB" id="A0A813SJ41"/>
<dbReference type="FunFam" id="3.40.20.10:FF:000018">
    <property type="entry name" value="Coactosin-like 1"/>
    <property type="match status" value="1"/>
</dbReference>
<evidence type="ECO:0000313" key="11">
    <source>
        <dbReference type="EMBL" id="CAF1044068.1"/>
    </source>
</evidence>
<comment type="subunit">
    <text evidence="7">Interacts with 5-lipoxygenase (ALOX5/5LO) in a calcium-independent manner. Binds to F-actin with a stoichiometry of 1:2.</text>
</comment>
<gene>
    <name evidence="10" type="ORF">GPM918_LOCUS3246</name>
    <name evidence="11" type="ORF">OVA965_LOCUS16633</name>
    <name evidence="12" type="ORF">SRO942_LOCUS3246</name>
    <name evidence="13" type="ORF">TMI583_LOCUS16643</name>
</gene>
<feature type="domain" description="ADF-H" evidence="9">
    <location>
        <begin position="1"/>
        <end position="135"/>
    </location>
</feature>
<keyword evidence="14" id="KW-1185">Reference proteome</keyword>
<dbReference type="InterPro" id="IPR029006">
    <property type="entry name" value="ADF-H/Gelsolin-like_dom_sf"/>
</dbReference>
<dbReference type="CDD" id="cd11282">
    <property type="entry name" value="ADF_coactosin_like"/>
    <property type="match status" value="1"/>
</dbReference>
<proteinExistence type="inferred from homology"/>
<evidence type="ECO:0000259" key="9">
    <source>
        <dbReference type="PROSITE" id="PS51263"/>
    </source>
</evidence>
<dbReference type="EMBL" id="CAJOBA010007784">
    <property type="protein sequence ID" value="CAF3812218.1"/>
    <property type="molecule type" value="Genomic_DNA"/>
</dbReference>
<evidence type="ECO:0000256" key="6">
    <source>
        <dbReference type="ARBA" id="ARBA00058385"/>
    </source>
</evidence>
<accession>A0A813SJ41</accession>
<name>A0A813SJ41_9BILA</name>
<keyword evidence="3" id="KW-0009">Actin-binding</keyword>
<evidence type="ECO:0000256" key="2">
    <source>
        <dbReference type="ARBA" id="ARBA00022490"/>
    </source>
</evidence>
<evidence type="ECO:0000256" key="1">
    <source>
        <dbReference type="ARBA" id="ARBA00004245"/>
    </source>
</evidence>
<dbReference type="PROSITE" id="PS51263">
    <property type="entry name" value="ADF_H"/>
    <property type="match status" value="1"/>
</dbReference>
<sequence>MDTGDNIKQAWADVRNDASDTNWYVKCLLGYSLEKNDEIVLVGQGSGSLSELKTQLEDDKILFGVIRVRAVDDHGSKRAKFVFIVFMGSDAPSMRRARASTDKSEFVRFFNGYHIEIYVDNKEDLSEEAITSILHSSAGAHKPQRYEF</sequence>
<keyword evidence="2" id="KW-0963">Cytoplasm</keyword>
<keyword evidence="4" id="KW-0206">Cytoskeleton</keyword>
<reference evidence="10" key="1">
    <citation type="submission" date="2021-02" db="EMBL/GenBank/DDBJ databases">
        <authorList>
            <person name="Nowell W R."/>
        </authorList>
    </citation>
    <scope>NUCLEOTIDE SEQUENCE</scope>
</reference>
<evidence type="ECO:0000256" key="7">
    <source>
        <dbReference type="ARBA" id="ARBA00062335"/>
    </source>
</evidence>
<dbReference type="PANTHER" id="PTHR10829:SF25">
    <property type="entry name" value="DREBRIN-LIKE PROTEIN"/>
    <property type="match status" value="1"/>
</dbReference>
<evidence type="ECO:0000256" key="5">
    <source>
        <dbReference type="ARBA" id="ARBA00038052"/>
    </source>
</evidence>
<dbReference type="Pfam" id="PF00241">
    <property type="entry name" value="Cofilin_ADF"/>
    <property type="match status" value="1"/>
</dbReference>
<organism evidence="10 14">
    <name type="scientific">Didymodactylos carnosus</name>
    <dbReference type="NCBI Taxonomy" id="1234261"/>
    <lineage>
        <taxon>Eukaryota</taxon>
        <taxon>Metazoa</taxon>
        <taxon>Spiralia</taxon>
        <taxon>Gnathifera</taxon>
        <taxon>Rotifera</taxon>
        <taxon>Eurotatoria</taxon>
        <taxon>Bdelloidea</taxon>
        <taxon>Philodinida</taxon>
        <taxon>Philodinidae</taxon>
        <taxon>Didymodactylos</taxon>
    </lineage>
</organism>
<evidence type="ECO:0000313" key="14">
    <source>
        <dbReference type="Proteomes" id="UP000663829"/>
    </source>
</evidence>
<dbReference type="PANTHER" id="PTHR10829">
    <property type="entry name" value="CORTACTIN AND DREBRIN"/>
    <property type="match status" value="1"/>
</dbReference>
<protein>
    <recommendedName>
        <fullName evidence="8">Coactosin-like protein</fullName>
    </recommendedName>
</protein>
<dbReference type="OrthoDB" id="20822at2759"/>